<reference evidence="1 2" key="1">
    <citation type="submission" date="2012-09" db="EMBL/GenBank/DDBJ databases">
        <title>Genome Sequence of alkane-degrading Bacterium Alcanivorax sp. 19-m-6.</title>
        <authorList>
            <person name="Lai Q."/>
            <person name="Shao Z."/>
        </authorList>
    </citation>
    <scope>NUCLEOTIDE SEQUENCE [LARGE SCALE GENOMIC DNA]</scope>
    <source>
        <strain evidence="1 2">19-m-6</strain>
    </source>
</reference>
<dbReference type="RefSeq" id="WP_035235268.1">
    <property type="nucleotide sequence ID" value="NZ_ARXV01000024.1"/>
</dbReference>
<comment type="caution">
    <text evidence="1">The sequence shown here is derived from an EMBL/GenBank/DDBJ whole genome shotgun (WGS) entry which is preliminary data.</text>
</comment>
<dbReference type="AlphaFoldDB" id="A0A095SBP4"/>
<sequence length="166" mass="19490">MNTLANLESVMFQSKALSRYLGSLNRNQMQHLDGEIFAKLYWRKRNPDCYKDESNKLFARLRWTKRLIKKRLKTGNVKPELTENGSVMERFNFPFGDSLDFSCRFLRHSGWEVIFQESGCNVFWANEDELKLCTYCEGDVVMMKAPDKTAFTRDRNSIASWYADNA</sequence>
<organism evidence="1 2">
    <name type="scientific">Alcanivorax nanhaiticus</name>
    <dbReference type="NCBI Taxonomy" id="1177154"/>
    <lineage>
        <taxon>Bacteria</taxon>
        <taxon>Pseudomonadati</taxon>
        <taxon>Pseudomonadota</taxon>
        <taxon>Gammaproteobacteria</taxon>
        <taxon>Oceanospirillales</taxon>
        <taxon>Alcanivoracaceae</taxon>
        <taxon>Alcanivorax</taxon>
    </lineage>
</organism>
<accession>A0A095SBP4</accession>
<dbReference type="OrthoDB" id="6624732at2"/>
<protein>
    <submittedName>
        <fullName evidence="1">Uncharacterized protein</fullName>
    </submittedName>
</protein>
<dbReference type="Proteomes" id="UP000029444">
    <property type="component" value="Unassembled WGS sequence"/>
</dbReference>
<dbReference type="PATRIC" id="fig|1177154.3.peg.3699"/>
<evidence type="ECO:0000313" key="2">
    <source>
        <dbReference type="Proteomes" id="UP000029444"/>
    </source>
</evidence>
<keyword evidence="2" id="KW-1185">Reference proteome</keyword>
<proteinExistence type="predicted"/>
<dbReference type="EMBL" id="ARXV01000024">
    <property type="protein sequence ID" value="KGD61684.1"/>
    <property type="molecule type" value="Genomic_DNA"/>
</dbReference>
<name>A0A095SBP4_9GAMM</name>
<evidence type="ECO:0000313" key="1">
    <source>
        <dbReference type="EMBL" id="KGD61684.1"/>
    </source>
</evidence>
<dbReference type="STRING" id="1177154.Y5S_03692"/>
<gene>
    <name evidence="1" type="ORF">Y5S_03692</name>
</gene>